<gene>
    <name evidence="5" type="primary">LOC118416322</name>
</gene>
<organism evidence="4 5">
    <name type="scientific">Branchiostoma floridae</name>
    <name type="common">Florida lancelet</name>
    <name type="synonym">Amphioxus</name>
    <dbReference type="NCBI Taxonomy" id="7739"/>
    <lineage>
        <taxon>Eukaryota</taxon>
        <taxon>Metazoa</taxon>
        <taxon>Chordata</taxon>
        <taxon>Cephalochordata</taxon>
        <taxon>Leptocardii</taxon>
        <taxon>Amphioxiformes</taxon>
        <taxon>Branchiostomatidae</taxon>
        <taxon>Branchiostoma</taxon>
    </lineage>
</organism>
<keyword evidence="2 3" id="KW-0040">ANK repeat</keyword>
<dbReference type="InterPro" id="IPR036770">
    <property type="entry name" value="Ankyrin_rpt-contain_sf"/>
</dbReference>
<dbReference type="GO" id="GO:0005634">
    <property type="term" value="C:nucleus"/>
    <property type="evidence" value="ECO:0000318"/>
    <property type="project" value="GO_Central"/>
</dbReference>
<dbReference type="KEGG" id="bfo:118416322"/>
<feature type="repeat" description="ANK" evidence="3">
    <location>
        <begin position="83"/>
        <end position="115"/>
    </location>
</feature>
<dbReference type="SUPFAM" id="SSF48403">
    <property type="entry name" value="Ankyrin repeat"/>
    <property type="match status" value="1"/>
</dbReference>
<dbReference type="Proteomes" id="UP000001554">
    <property type="component" value="Chromosome 5"/>
</dbReference>
<dbReference type="AlphaFoldDB" id="A0A9J7L855"/>
<dbReference type="GeneID" id="118416322"/>
<feature type="repeat" description="ANK" evidence="3">
    <location>
        <begin position="50"/>
        <end position="82"/>
    </location>
</feature>
<dbReference type="PANTHER" id="PTHR24171">
    <property type="entry name" value="ANKYRIN REPEAT DOMAIN-CONTAINING PROTEIN 39-RELATED"/>
    <property type="match status" value="1"/>
</dbReference>
<keyword evidence="4" id="KW-1185">Reference proteome</keyword>
<evidence type="ECO:0000256" key="1">
    <source>
        <dbReference type="ARBA" id="ARBA00022737"/>
    </source>
</evidence>
<evidence type="ECO:0000256" key="2">
    <source>
        <dbReference type="ARBA" id="ARBA00023043"/>
    </source>
</evidence>
<keyword evidence="1" id="KW-0677">Repeat</keyword>
<dbReference type="PROSITE" id="PS50088">
    <property type="entry name" value="ANK_REPEAT"/>
    <property type="match status" value="2"/>
</dbReference>
<reference evidence="5" key="2">
    <citation type="submission" date="2025-08" db="UniProtKB">
        <authorList>
            <consortium name="RefSeq"/>
        </authorList>
    </citation>
    <scope>IDENTIFICATION</scope>
    <source>
        <strain evidence="5">S238N-H82</strain>
        <tissue evidence="5">Testes</tissue>
    </source>
</reference>
<accession>A0A9J7L855</accession>
<dbReference type="InterPro" id="IPR002110">
    <property type="entry name" value="Ankyrin_rpt"/>
</dbReference>
<evidence type="ECO:0000313" key="5">
    <source>
        <dbReference type="RefSeq" id="XP_035677305.1"/>
    </source>
</evidence>
<reference evidence="4" key="1">
    <citation type="journal article" date="2020" name="Nat. Ecol. Evol.">
        <title>Deeply conserved synteny resolves early events in vertebrate evolution.</title>
        <authorList>
            <person name="Simakov O."/>
            <person name="Marletaz F."/>
            <person name="Yue J.X."/>
            <person name="O'Connell B."/>
            <person name="Jenkins J."/>
            <person name="Brandt A."/>
            <person name="Calef R."/>
            <person name="Tung C.H."/>
            <person name="Huang T.K."/>
            <person name="Schmutz J."/>
            <person name="Satoh N."/>
            <person name="Yu J.K."/>
            <person name="Putnam N.H."/>
            <person name="Green R.E."/>
            <person name="Rokhsar D.S."/>
        </authorList>
    </citation>
    <scope>NUCLEOTIDE SEQUENCE [LARGE SCALE GENOMIC DNA]</scope>
    <source>
        <strain evidence="4">S238N-H82</strain>
    </source>
</reference>
<dbReference type="OrthoDB" id="539213at2759"/>
<name>A0A9J7L855_BRAFL</name>
<dbReference type="PRINTS" id="PR01415">
    <property type="entry name" value="ANKYRIN"/>
</dbReference>
<dbReference type="RefSeq" id="XP_035677305.1">
    <property type="nucleotide sequence ID" value="XM_035821412.1"/>
</dbReference>
<dbReference type="GO" id="GO:0004861">
    <property type="term" value="F:cyclin-dependent protein serine/threonine kinase inhibitor activity"/>
    <property type="evidence" value="ECO:0000318"/>
    <property type="project" value="GO_Central"/>
</dbReference>
<evidence type="ECO:0000256" key="3">
    <source>
        <dbReference type="PROSITE-ProRule" id="PRU00023"/>
    </source>
</evidence>
<evidence type="ECO:0000313" key="4">
    <source>
        <dbReference type="Proteomes" id="UP000001554"/>
    </source>
</evidence>
<sequence>MLSRHILCTIIAGSQEMDLDTFLTAVREGDVQTVRRGLAAGVDVNDFRWFDWTPLHLASEYGQTEVAKLLIQNEANLEARDMGQSTPLHKAAAEGHTGTCELLIRSGADVMVQDEVKHSLTWTSPHPFIKLLLGAALGLVSF</sequence>
<dbReference type="PROSITE" id="PS50297">
    <property type="entry name" value="ANK_REP_REGION"/>
    <property type="match status" value="2"/>
</dbReference>
<dbReference type="Pfam" id="PF12796">
    <property type="entry name" value="Ank_2"/>
    <property type="match status" value="1"/>
</dbReference>
<protein>
    <submittedName>
        <fullName evidence="5">Myotrophin-like</fullName>
    </submittedName>
</protein>
<dbReference type="SMART" id="SM00248">
    <property type="entry name" value="ANK"/>
    <property type="match status" value="3"/>
</dbReference>
<dbReference type="Gene3D" id="1.25.40.20">
    <property type="entry name" value="Ankyrin repeat-containing domain"/>
    <property type="match status" value="2"/>
</dbReference>
<proteinExistence type="predicted"/>